<comment type="caution">
    <text evidence="3">The sequence shown here is derived from an EMBL/GenBank/DDBJ whole genome shotgun (WGS) entry which is preliminary data.</text>
</comment>
<dbReference type="PROSITE" id="PS51257">
    <property type="entry name" value="PROKAR_LIPOPROTEIN"/>
    <property type="match status" value="1"/>
</dbReference>
<proteinExistence type="inferred from homology"/>
<dbReference type="InterPro" id="IPR003423">
    <property type="entry name" value="OMP_efflux"/>
</dbReference>
<evidence type="ECO:0000313" key="3">
    <source>
        <dbReference type="EMBL" id="HJA98674.1"/>
    </source>
</evidence>
<dbReference type="NCBIfam" id="TIGR01845">
    <property type="entry name" value="outer_NodT"/>
    <property type="match status" value="1"/>
</dbReference>
<gene>
    <name evidence="3" type="ORF">H9779_03630</name>
</gene>
<keyword evidence="2" id="KW-1134">Transmembrane beta strand</keyword>
<dbReference type="InterPro" id="IPR010131">
    <property type="entry name" value="MdtP/NodT-like"/>
</dbReference>
<evidence type="ECO:0000313" key="4">
    <source>
        <dbReference type="Proteomes" id="UP000824259"/>
    </source>
</evidence>
<dbReference type="GO" id="GO:0005886">
    <property type="term" value="C:plasma membrane"/>
    <property type="evidence" value="ECO:0007669"/>
    <property type="project" value="UniProtKB-SubCell"/>
</dbReference>
<dbReference type="Proteomes" id="UP000824259">
    <property type="component" value="Unassembled WGS sequence"/>
</dbReference>
<dbReference type="Gene3D" id="1.20.1600.10">
    <property type="entry name" value="Outer membrane efflux proteins (OEP)"/>
    <property type="match status" value="1"/>
</dbReference>
<dbReference type="Pfam" id="PF02321">
    <property type="entry name" value="OEP"/>
    <property type="match status" value="2"/>
</dbReference>
<comment type="similarity">
    <text evidence="1 2">Belongs to the outer membrane factor (OMF) (TC 1.B.17) family.</text>
</comment>
<dbReference type="SUPFAM" id="SSF56954">
    <property type="entry name" value="Outer membrane efflux proteins (OEP)"/>
    <property type="match status" value="1"/>
</dbReference>
<dbReference type="GO" id="GO:0015562">
    <property type="term" value="F:efflux transmembrane transporter activity"/>
    <property type="evidence" value="ECO:0007669"/>
    <property type="project" value="InterPro"/>
</dbReference>
<evidence type="ECO:0000256" key="1">
    <source>
        <dbReference type="ARBA" id="ARBA00007613"/>
    </source>
</evidence>
<keyword evidence="2" id="KW-0564">Palmitate</keyword>
<dbReference type="EMBL" id="DWYR01000009">
    <property type="protein sequence ID" value="HJA98674.1"/>
    <property type="molecule type" value="Genomic_DNA"/>
</dbReference>
<protein>
    <submittedName>
        <fullName evidence="3">TolC family protein</fullName>
    </submittedName>
</protein>
<reference evidence="3" key="1">
    <citation type="journal article" date="2021" name="PeerJ">
        <title>Extensive microbial diversity within the chicken gut microbiome revealed by metagenomics and culture.</title>
        <authorList>
            <person name="Gilroy R."/>
            <person name="Ravi A."/>
            <person name="Getino M."/>
            <person name="Pursley I."/>
            <person name="Horton D.L."/>
            <person name="Alikhan N.F."/>
            <person name="Baker D."/>
            <person name="Gharbi K."/>
            <person name="Hall N."/>
            <person name="Watson M."/>
            <person name="Adriaenssens E.M."/>
            <person name="Foster-Nyarko E."/>
            <person name="Jarju S."/>
            <person name="Secka A."/>
            <person name="Antonio M."/>
            <person name="Oren A."/>
            <person name="Chaudhuri R.R."/>
            <person name="La Ragione R."/>
            <person name="Hildebrand F."/>
            <person name="Pallen M.J."/>
        </authorList>
    </citation>
    <scope>NUCLEOTIDE SEQUENCE</scope>
    <source>
        <strain evidence="3">CHK169-11906</strain>
    </source>
</reference>
<keyword evidence="2" id="KW-0812">Transmembrane</keyword>
<dbReference type="Gene3D" id="2.20.200.10">
    <property type="entry name" value="Outer membrane efflux proteins (OEP)"/>
    <property type="match status" value="1"/>
</dbReference>
<evidence type="ECO:0000256" key="2">
    <source>
        <dbReference type="RuleBase" id="RU362097"/>
    </source>
</evidence>
<dbReference type="PANTHER" id="PTHR30203:SF33">
    <property type="entry name" value="BLR4455 PROTEIN"/>
    <property type="match status" value="1"/>
</dbReference>
<dbReference type="AlphaFoldDB" id="A0A9D2ID80"/>
<comment type="subcellular location">
    <subcellularLocation>
        <location evidence="2">Cell membrane</location>
        <topology evidence="2">Lipid-anchor</topology>
    </subcellularLocation>
</comment>
<keyword evidence="2" id="KW-0472">Membrane</keyword>
<name>A0A9D2ID80_9BACT</name>
<accession>A0A9D2ID80</accession>
<keyword evidence="2" id="KW-0449">Lipoprotein</keyword>
<reference evidence="3" key="2">
    <citation type="submission" date="2021-04" db="EMBL/GenBank/DDBJ databases">
        <authorList>
            <person name="Gilroy R."/>
        </authorList>
    </citation>
    <scope>NUCLEOTIDE SEQUENCE</scope>
    <source>
        <strain evidence="3">CHK169-11906</strain>
    </source>
</reference>
<organism evidence="3 4">
    <name type="scientific">Candidatus Alistipes avicola</name>
    <dbReference type="NCBI Taxonomy" id="2838432"/>
    <lineage>
        <taxon>Bacteria</taxon>
        <taxon>Pseudomonadati</taxon>
        <taxon>Bacteroidota</taxon>
        <taxon>Bacteroidia</taxon>
        <taxon>Bacteroidales</taxon>
        <taxon>Rikenellaceae</taxon>
        <taxon>Alistipes</taxon>
    </lineage>
</organism>
<sequence>MKKLIIILAAAAMTGCGIYKPYTRPEEVKTDGLYGDIETADTMTLGNIRWQEMFTDPYLQNLIEVALENNTDLQSAHWRVMEAEATLKSARLAYLPSFNFAPNGGVSSFDNSKATWTYSVPVNASWEIDIFGRMTNNKRRAKALYAQSQEYQQAVQTQVIASVANLYYTLLMLDAQYNISLETAEKWEESVTTMRAMMDAGMTNAAGVAQTEANYYSIEASLYDLRYQIREIENTLAALLGETPRSYERGRLEDQVLPEELIVGVPLQLLSNRPDVKSAEYTLAQAHYATAGARSALYPSLSLSGLVGWTNNGGAVIVNPGKLLLQAAASLTQPIFNAGMNRAQLKIAKAQQEEALLSFQQTLLNAGGEVNNALAKAQSARAKADYQAKQVASLETAVESTQLLMRHGSTTYLEVLTAQQSLLSAQLTQVSNRFDEIQAIVDLYHALGGGRDMETPEVETEAK</sequence>
<dbReference type="PANTHER" id="PTHR30203">
    <property type="entry name" value="OUTER MEMBRANE CATION EFFLUX PROTEIN"/>
    <property type="match status" value="1"/>
</dbReference>